<dbReference type="VEuPathDB" id="VectorBase:GPPI047383"/>
<organism evidence="1 2">
    <name type="scientific">Glossina palpalis gambiensis</name>
    <dbReference type="NCBI Taxonomy" id="67801"/>
    <lineage>
        <taxon>Eukaryota</taxon>
        <taxon>Metazoa</taxon>
        <taxon>Ecdysozoa</taxon>
        <taxon>Arthropoda</taxon>
        <taxon>Hexapoda</taxon>
        <taxon>Insecta</taxon>
        <taxon>Pterygota</taxon>
        <taxon>Neoptera</taxon>
        <taxon>Endopterygota</taxon>
        <taxon>Diptera</taxon>
        <taxon>Brachycera</taxon>
        <taxon>Muscomorpha</taxon>
        <taxon>Hippoboscoidea</taxon>
        <taxon>Glossinidae</taxon>
        <taxon>Glossina</taxon>
    </lineage>
</organism>
<dbReference type="Proteomes" id="UP000092460">
    <property type="component" value="Unassembled WGS sequence"/>
</dbReference>
<evidence type="ECO:0000313" key="1">
    <source>
        <dbReference type="EnsemblMetazoa" id="GPPI047383-PA"/>
    </source>
</evidence>
<protein>
    <submittedName>
        <fullName evidence="1">Uncharacterized protein</fullName>
    </submittedName>
</protein>
<proteinExistence type="predicted"/>
<accession>A0A1B0C2I2</accession>
<dbReference type="AlphaFoldDB" id="A0A1B0C2I2"/>
<dbReference type="EMBL" id="JXJN01024539">
    <property type="status" value="NOT_ANNOTATED_CDS"/>
    <property type="molecule type" value="Genomic_DNA"/>
</dbReference>
<name>A0A1B0C2I2_9MUSC</name>
<keyword evidence="2" id="KW-1185">Reference proteome</keyword>
<evidence type="ECO:0000313" key="2">
    <source>
        <dbReference type="Proteomes" id="UP000092460"/>
    </source>
</evidence>
<sequence>MILPTFQLVASVVKQICVIQRQNHYNASSSNKLSKYNKRVTSAINLLCPHLLFQPLCILPPPPTNDISTTIATTNTIPSVTIITQSQR</sequence>
<reference evidence="2" key="1">
    <citation type="submission" date="2015-01" db="EMBL/GenBank/DDBJ databases">
        <authorList>
            <person name="Aksoy S."/>
            <person name="Warren W."/>
            <person name="Wilson R.K."/>
        </authorList>
    </citation>
    <scope>NUCLEOTIDE SEQUENCE [LARGE SCALE GENOMIC DNA]</scope>
    <source>
        <strain evidence="2">IAEA</strain>
    </source>
</reference>
<dbReference type="EnsemblMetazoa" id="GPPI047383-RA">
    <property type="protein sequence ID" value="GPPI047383-PA"/>
    <property type="gene ID" value="GPPI047383"/>
</dbReference>
<reference evidence="1" key="2">
    <citation type="submission" date="2020-05" db="UniProtKB">
        <authorList>
            <consortium name="EnsemblMetazoa"/>
        </authorList>
    </citation>
    <scope>IDENTIFICATION</scope>
    <source>
        <strain evidence="1">IAEA</strain>
    </source>
</reference>